<name>A0ABQ4KHI3_9BACI</name>
<organism evidence="2 3">
    <name type="scientific">Lederbergia ruris</name>
    <dbReference type="NCBI Taxonomy" id="217495"/>
    <lineage>
        <taxon>Bacteria</taxon>
        <taxon>Bacillati</taxon>
        <taxon>Bacillota</taxon>
        <taxon>Bacilli</taxon>
        <taxon>Bacillales</taxon>
        <taxon>Bacillaceae</taxon>
        <taxon>Lederbergia</taxon>
    </lineage>
</organism>
<evidence type="ECO:0000256" key="1">
    <source>
        <dbReference type="SAM" id="Phobius"/>
    </source>
</evidence>
<feature type="transmembrane region" description="Helical" evidence="1">
    <location>
        <begin position="31"/>
        <end position="50"/>
    </location>
</feature>
<comment type="caution">
    <text evidence="2">The sequence shown here is derived from an EMBL/GenBank/DDBJ whole genome shotgun (WGS) entry which is preliminary data.</text>
</comment>
<keyword evidence="3" id="KW-1185">Reference proteome</keyword>
<evidence type="ECO:0008006" key="4">
    <source>
        <dbReference type="Google" id="ProtNLM"/>
    </source>
</evidence>
<dbReference type="Proteomes" id="UP000679950">
    <property type="component" value="Unassembled WGS sequence"/>
</dbReference>
<dbReference type="RefSeq" id="WP_212965847.1">
    <property type="nucleotide sequence ID" value="NZ_BORB01000008.1"/>
</dbReference>
<keyword evidence="1" id="KW-0812">Transmembrane</keyword>
<dbReference type="EMBL" id="BORB01000008">
    <property type="protein sequence ID" value="GIN56951.1"/>
    <property type="molecule type" value="Genomic_DNA"/>
</dbReference>
<gene>
    <name evidence="2" type="ORF">J8TS2_12700</name>
</gene>
<protein>
    <recommendedName>
        <fullName evidence="4">NADH dehydrogenase subunit 6</fullName>
    </recommendedName>
</protein>
<keyword evidence="1" id="KW-1133">Transmembrane helix</keyword>
<reference evidence="2 3" key="1">
    <citation type="submission" date="2021-03" db="EMBL/GenBank/DDBJ databases">
        <title>Antimicrobial resistance genes in bacteria isolated from Japanese honey, and their potential for conferring macrolide and lincosamide resistance in the American foulbrood pathogen Paenibacillus larvae.</title>
        <authorList>
            <person name="Okamoto M."/>
            <person name="Kumagai M."/>
            <person name="Kanamori H."/>
            <person name="Takamatsu D."/>
        </authorList>
    </citation>
    <scope>NUCLEOTIDE SEQUENCE [LARGE SCALE GENOMIC DNA]</scope>
    <source>
        <strain evidence="2 3">J8TS2</strain>
    </source>
</reference>
<proteinExistence type="predicted"/>
<evidence type="ECO:0000313" key="2">
    <source>
        <dbReference type="EMBL" id="GIN56951.1"/>
    </source>
</evidence>
<accession>A0ABQ4KHI3</accession>
<feature type="transmembrane region" description="Helical" evidence="1">
    <location>
        <begin position="59"/>
        <end position="82"/>
    </location>
</feature>
<keyword evidence="1" id="KW-0472">Membrane</keyword>
<feature type="transmembrane region" description="Helical" evidence="1">
    <location>
        <begin position="7"/>
        <end position="25"/>
    </location>
</feature>
<evidence type="ECO:0000313" key="3">
    <source>
        <dbReference type="Proteomes" id="UP000679950"/>
    </source>
</evidence>
<sequence length="85" mass="8961">MVFLKNIGISLMSAIGIAAIWYWLFAPTFSSGFFLGIGLFLAGIIVYVIAQKGSILKRVALIVSLSGVILAVGIIGAIMALLTNM</sequence>